<evidence type="ECO:0000313" key="10">
    <source>
        <dbReference type="Proteomes" id="UP000243876"/>
    </source>
</evidence>
<dbReference type="InterPro" id="IPR000868">
    <property type="entry name" value="Isochorismatase-like_dom"/>
</dbReference>
<dbReference type="GO" id="GO:0008936">
    <property type="term" value="F:nicotinamidase activity"/>
    <property type="evidence" value="ECO:0007669"/>
    <property type="project" value="UniProtKB-EC"/>
</dbReference>
<dbReference type="InterPro" id="IPR052347">
    <property type="entry name" value="Isochorismatase_Nicotinamidase"/>
</dbReference>
<comment type="pathway">
    <text evidence="5">Cofactor biosynthesis; nicotinate biosynthesis; nicotinate from nicotinamide: step 1/1.</text>
</comment>
<evidence type="ECO:0000313" key="9">
    <source>
        <dbReference type="EMBL" id="CEQ39239.1"/>
    </source>
</evidence>
<organism evidence="9 10">
    <name type="scientific">Sporidiobolus salmonicolor</name>
    <name type="common">Yeast-like fungus</name>
    <name type="synonym">Sporobolomyces salmonicolor</name>
    <dbReference type="NCBI Taxonomy" id="5005"/>
    <lineage>
        <taxon>Eukaryota</taxon>
        <taxon>Fungi</taxon>
        <taxon>Dikarya</taxon>
        <taxon>Basidiomycota</taxon>
        <taxon>Pucciniomycotina</taxon>
        <taxon>Microbotryomycetes</taxon>
        <taxon>Sporidiobolales</taxon>
        <taxon>Sporidiobolaceae</taxon>
        <taxon>Sporobolomyces</taxon>
    </lineage>
</organism>
<dbReference type="EC" id="3.5.1.19" evidence="6"/>
<dbReference type="Pfam" id="PF00857">
    <property type="entry name" value="Isochorismatase"/>
    <property type="match status" value="1"/>
</dbReference>
<evidence type="ECO:0000256" key="4">
    <source>
        <dbReference type="ARBA" id="ARBA00022801"/>
    </source>
</evidence>
<dbReference type="InterPro" id="IPR036380">
    <property type="entry name" value="Isochorismatase-like_sf"/>
</dbReference>
<dbReference type="PANTHER" id="PTHR11080:SF2">
    <property type="entry name" value="LD05707P"/>
    <property type="match status" value="1"/>
</dbReference>
<keyword evidence="2" id="KW-0662">Pyridine nucleotide biosynthesis</keyword>
<evidence type="ECO:0000256" key="2">
    <source>
        <dbReference type="ARBA" id="ARBA00022642"/>
    </source>
</evidence>
<evidence type="ECO:0000256" key="1">
    <source>
        <dbReference type="ARBA" id="ARBA00006336"/>
    </source>
</evidence>
<keyword evidence="4" id="KW-0378">Hydrolase</keyword>
<proteinExistence type="inferred from homology"/>
<evidence type="ECO:0000259" key="8">
    <source>
        <dbReference type="Pfam" id="PF00857"/>
    </source>
</evidence>
<accession>A0A0D6EH12</accession>
<keyword evidence="3" id="KW-0479">Metal-binding</keyword>
<feature type="non-terminal residue" evidence="9">
    <location>
        <position position="1"/>
    </location>
</feature>
<dbReference type="SUPFAM" id="SSF52499">
    <property type="entry name" value="Isochorismatase-like hydrolases"/>
    <property type="match status" value="1"/>
</dbReference>
<dbReference type="EMBL" id="CENE01000002">
    <property type="protein sequence ID" value="CEQ39239.1"/>
    <property type="molecule type" value="Genomic_DNA"/>
</dbReference>
<dbReference type="PANTHER" id="PTHR11080">
    <property type="entry name" value="PYRAZINAMIDASE/NICOTINAMIDASE"/>
    <property type="match status" value="1"/>
</dbReference>
<keyword evidence="10" id="KW-1185">Reference proteome</keyword>
<evidence type="ECO:0000256" key="3">
    <source>
        <dbReference type="ARBA" id="ARBA00022723"/>
    </source>
</evidence>
<name>A0A0D6EH12_SPOSA</name>
<dbReference type="Gene3D" id="3.40.50.850">
    <property type="entry name" value="Isochorismatase-like"/>
    <property type="match status" value="1"/>
</dbReference>
<evidence type="ECO:0000256" key="7">
    <source>
        <dbReference type="ARBA" id="ARBA00043224"/>
    </source>
</evidence>
<comment type="similarity">
    <text evidence="1">Belongs to the isochorismatase family.</text>
</comment>
<sequence>MHRALLIVDPQYDFLPPSGSLAVRHGDSILPHVYRLLDDANWTLVVASQDSHPPAHISFASRHGLAPFTTTPVRDARTGARVPQELWPDHCVAARLAPFTTTRTRTAASSPGVGADPQGTDRDVDAYSAFAVPLGTADDSPAAAPLSQLLHGAFSPAFLFPHSHRDEEPTAPHTEAHIDTLVVCGLATDFCVRASVLAALEAGKAARTPWNVLVVKEAVKGVYPDQEESVLRELEAAGARVVSIAGDALRPIWKEHA</sequence>
<reference evidence="10" key="1">
    <citation type="submission" date="2015-02" db="EMBL/GenBank/DDBJ databases">
        <authorList>
            <person name="Gon?alves P."/>
        </authorList>
    </citation>
    <scope>NUCLEOTIDE SEQUENCE [LARGE SCALE GENOMIC DNA]</scope>
</reference>
<dbReference type="AlphaFoldDB" id="A0A0D6EH12"/>
<dbReference type="GO" id="GO:0046872">
    <property type="term" value="F:metal ion binding"/>
    <property type="evidence" value="ECO:0007669"/>
    <property type="project" value="UniProtKB-KW"/>
</dbReference>
<evidence type="ECO:0000256" key="6">
    <source>
        <dbReference type="ARBA" id="ARBA00039017"/>
    </source>
</evidence>
<dbReference type="Proteomes" id="UP000243876">
    <property type="component" value="Unassembled WGS sequence"/>
</dbReference>
<gene>
    <name evidence="9" type="primary">SPOSA6832_00743</name>
</gene>
<evidence type="ECO:0000256" key="5">
    <source>
        <dbReference type="ARBA" id="ARBA00037900"/>
    </source>
</evidence>
<feature type="domain" description="Isochorismatase-like" evidence="8">
    <location>
        <begin position="175"/>
        <end position="244"/>
    </location>
</feature>
<dbReference type="GO" id="GO:0019363">
    <property type="term" value="P:pyridine nucleotide biosynthetic process"/>
    <property type="evidence" value="ECO:0007669"/>
    <property type="project" value="UniProtKB-KW"/>
</dbReference>
<dbReference type="OrthoDB" id="1739143at2759"/>
<protein>
    <recommendedName>
        <fullName evidence="6">nicotinamidase</fullName>
        <ecNumber evidence="6">3.5.1.19</ecNumber>
    </recommendedName>
    <alternativeName>
        <fullName evidence="7">Nicotinamide deamidase</fullName>
    </alternativeName>
</protein>